<dbReference type="OrthoDB" id="6021021at2759"/>
<dbReference type="RefSeq" id="XP_009029058.1">
    <property type="nucleotide sequence ID" value="XM_009030810.1"/>
</dbReference>
<evidence type="ECO:0000256" key="7">
    <source>
        <dbReference type="ARBA" id="ARBA00023065"/>
    </source>
</evidence>
<reference evidence="15" key="3">
    <citation type="submission" date="2015-06" db="UniProtKB">
        <authorList>
            <consortium name="EnsemblMetazoa"/>
        </authorList>
    </citation>
    <scope>IDENTIFICATION</scope>
</reference>
<dbReference type="Pfam" id="PF00858">
    <property type="entry name" value="ASC"/>
    <property type="match status" value="1"/>
</dbReference>
<dbReference type="GO" id="GO:0005886">
    <property type="term" value="C:plasma membrane"/>
    <property type="evidence" value="ECO:0000318"/>
    <property type="project" value="GO_Central"/>
</dbReference>
<accession>T1FR70</accession>
<organism evidence="15 16">
    <name type="scientific">Helobdella robusta</name>
    <name type="common">Californian leech</name>
    <dbReference type="NCBI Taxonomy" id="6412"/>
    <lineage>
        <taxon>Eukaryota</taxon>
        <taxon>Metazoa</taxon>
        <taxon>Spiralia</taxon>
        <taxon>Lophotrochozoa</taxon>
        <taxon>Annelida</taxon>
        <taxon>Clitellata</taxon>
        <taxon>Hirudinea</taxon>
        <taxon>Rhynchobdellida</taxon>
        <taxon>Glossiphoniidae</taxon>
        <taxon>Helobdella</taxon>
    </lineage>
</organism>
<reference evidence="14 16" key="2">
    <citation type="journal article" date="2013" name="Nature">
        <title>Insights into bilaterian evolution from three spiralian genomes.</title>
        <authorList>
            <person name="Simakov O."/>
            <person name="Marletaz F."/>
            <person name="Cho S.J."/>
            <person name="Edsinger-Gonzales E."/>
            <person name="Havlak P."/>
            <person name="Hellsten U."/>
            <person name="Kuo D.H."/>
            <person name="Larsson T."/>
            <person name="Lv J."/>
            <person name="Arendt D."/>
            <person name="Savage R."/>
            <person name="Osoegawa K."/>
            <person name="de Jong P."/>
            <person name="Grimwood J."/>
            <person name="Chapman J.A."/>
            <person name="Shapiro H."/>
            <person name="Aerts A."/>
            <person name="Otillar R.P."/>
            <person name="Terry A.Y."/>
            <person name="Boore J.L."/>
            <person name="Grigoriev I.V."/>
            <person name="Lindberg D.R."/>
            <person name="Seaver E.C."/>
            <person name="Weisblat D.A."/>
            <person name="Putnam N.H."/>
            <person name="Rokhsar D.S."/>
        </authorList>
    </citation>
    <scope>NUCLEOTIDE SEQUENCE</scope>
</reference>
<evidence type="ECO:0000256" key="8">
    <source>
        <dbReference type="ARBA" id="ARBA00023136"/>
    </source>
</evidence>
<dbReference type="EMBL" id="AMQM01001860">
    <property type="status" value="NOT_ANNOTATED_CDS"/>
    <property type="molecule type" value="Genomic_DNA"/>
</dbReference>
<dbReference type="EMBL" id="KB097639">
    <property type="protein sequence ID" value="ESN92756.1"/>
    <property type="molecule type" value="Genomic_DNA"/>
</dbReference>
<dbReference type="PANTHER" id="PTHR11690:SF248">
    <property type="entry name" value="PICKPOCKET 17, ISOFORM A"/>
    <property type="match status" value="1"/>
</dbReference>
<dbReference type="GO" id="GO:0035725">
    <property type="term" value="P:sodium ion transmembrane transport"/>
    <property type="evidence" value="ECO:0000318"/>
    <property type="project" value="GO_Central"/>
</dbReference>
<evidence type="ECO:0000313" key="15">
    <source>
        <dbReference type="EnsemblMetazoa" id="HelroP189604"/>
    </source>
</evidence>
<dbReference type="HOGENOM" id="CLU_689429_0_0_1"/>
<feature type="transmembrane region" description="Helical" evidence="13">
    <location>
        <begin position="183"/>
        <end position="202"/>
    </location>
</feature>
<dbReference type="InterPro" id="IPR001873">
    <property type="entry name" value="ENaC"/>
</dbReference>
<evidence type="ECO:0000256" key="10">
    <source>
        <dbReference type="ARBA" id="ARBA00023303"/>
    </source>
</evidence>
<keyword evidence="9 11" id="KW-0739">Sodium transport</keyword>
<dbReference type="PANTHER" id="PTHR11690">
    <property type="entry name" value="AMILORIDE-SENSITIVE SODIUM CHANNEL-RELATED"/>
    <property type="match status" value="1"/>
</dbReference>
<keyword evidence="5 13" id="KW-1133">Transmembrane helix</keyword>
<keyword evidence="7 11" id="KW-0406">Ion transport</keyword>
<dbReference type="CTD" id="20211317"/>
<feature type="region of interest" description="Disordered" evidence="12">
    <location>
        <begin position="85"/>
        <end position="121"/>
    </location>
</feature>
<evidence type="ECO:0000256" key="9">
    <source>
        <dbReference type="ARBA" id="ARBA00023201"/>
    </source>
</evidence>
<protein>
    <submittedName>
        <fullName evidence="14 15">Uncharacterized protein</fullName>
    </submittedName>
</protein>
<dbReference type="GeneID" id="20211317"/>
<keyword evidence="10 11" id="KW-0407">Ion channel</keyword>
<dbReference type="KEGG" id="hro:HELRODRAFT_189604"/>
<keyword evidence="8 13" id="KW-0472">Membrane</keyword>
<evidence type="ECO:0000256" key="12">
    <source>
        <dbReference type="SAM" id="MobiDB-lite"/>
    </source>
</evidence>
<evidence type="ECO:0000256" key="3">
    <source>
        <dbReference type="ARBA" id="ARBA00022461"/>
    </source>
</evidence>
<comment type="subcellular location">
    <subcellularLocation>
        <location evidence="1">Membrane</location>
        <topology evidence="1">Multi-pass membrane protein</topology>
    </subcellularLocation>
</comment>
<gene>
    <name evidence="15" type="primary">20211317</name>
    <name evidence="14" type="ORF">HELRODRAFT_189604</name>
</gene>
<keyword evidence="4 11" id="KW-0812">Transmembrane</keyword>
<sequence length="400" mass="44797">MEGIYRKLNDRVAGPTVCYNSSVGEPSITDNLDVSALVDSSINSDDVVDKISNNANNNNNISNDVLNANVIKINVNNINQEKSELTPSAAHNENRDNNTTSDCVGDNNSDEVKHKQNNNNDKISNNTLDIFSSITDSRLNRMRRRYDSSGVDDEAFFKAKLLSSLDELTVIGIKQVTDTNRSILNRILWLLLIVSSVILASWQIHSCFMKYSLYPTYTDLNFVSSQDIQFPQVTICNNNYIKLSSAEELGLTDYFKQFMAPYELDAKNETLKNFILPNSSNQEGLISTMKHLSPGLEQLVSCYWNGENCSDEIKGTVFTDAGHCITINTSMDKLTCGLISNLFDATRRDGVIVKVCGIVDAVSGFECEEVSAYHMQRTTKKMHAKQDELKSVRIKLNKYK</sequence>
<evidence type="ECO:0000313" key="16">
    <source>
        <dbReference type="Proteomes" id="UP000015101"/>
    </source>
</evidence>
<dbReference type="EnsemblMetazoa" id="HelroT189604">
    <property type="protein sequence ID" value="HelroP189604"/>
    <property type="gene ID" value="HelroG189604"/>
</dbReference>
<evidence type="ECO:0000256" key="1">
    <source>
        <dbReference type="ARBA" id="ARBA00004141"/>
    </source>
</evidence>
<evidence type="ECO:0000256" key="4">
    <source>
        <dbReference type="ARBA" id="ARBA00022692"/>
    </source>
</evidence>
<evidence type="ECO:0000256" key="5">
    <source>
        <dbReference type="ARBA" id="ARBA00022989"/>
    </source>
</evidence>
<keyword evidence="3 11" id="KW-0894">Sodium channel</keyword>
<dbReference type="Proteomes" id="UP000015101">
    <property type="component" value="Unassembled WGS sequence"/>
</dbReference>
<reference evidence="16" key="1">
    <citation type="submission" date="2012-12" db="EMBL/GenBank/DDBJ databases">
        <authorList>
            <person name="Hellsten U."/>
            <person name="Grimwood J."/>
            <person name="Chapman J.A."/>
            <person name="Shapiro H."/>
            <person name="Aerts A."/>
            <person name="Otillar R.P."/>
            <person name="Terry A.Y."/>
            <person name="Boore J.L."/>
            <person name="Simakov O."/>
            <person name="Marletaz F."/>
            <person name="Cho S.-J."/>
            <person name="Edsinger-Gonzales E."/>
            <person name="Havlak P."/>
            <person name="Kuo D.-H."/>
            <person name="Larsson T."/>
            <person name="Lv J."/>
            <person name="Arendt D."/>
            <person name="Savage R."/>
            <person name="Osoegawa K."/>
            <person name="de Jong P."/>
            <person name="Lindberg D.R."/>
            <person name="Seaver E.C."/>
            <person name="Weisblat D.A."/>
            <person name="Putnam N.H."/>
            <person name="Grigoriev I.V."/>
            <person name="Rokhsar D.S."/>
        </authorList>
    </citation>
    <scope>NUCLEOTIDE SEQUENCE</scope>
</reference>
<keyword evidence="2 11" id="KW-0813">Transport</keyword>
<proteinExistence type="inferred from homology"/>
<dbReference type="InParanoid" id="T1FR70"/>
<evidence type="ECO:0000313" key="14">
    <source>
        <dbReference type="EMBL" id="ESN92756.1"/>
    </source>
</evidence>
<dbReference type="AlphaFoldDB" id="T1FR70"/>
<dbReference type="PRINTS" id="PR01078">
    <property type="entry name" value="AMINACHANNEL"/>
</dbReference>
<evidence type="ECO:0000256" key="2">
    <source>
        <dbReference type="ARBA" id="ARBA00022448"/>
    </source>
</evidence>
<evidence type="ECO:0000256" key="6">
    <source>
        <dbReference type="ARBA" id="ARBA00023053"/>
    </source>
</evidence>
<keyword evidence="6" id="KW-0915">Sodium</keyword>
<feature type="compositionally biased region" description="Polar residues" evidence="12">
    <location>
        <begin position="85"/>
        <end position="102"/>
    </location>
</feature>
<evidence type="ECO:0000256" key="11">
    <source>
        <dbReference type="RuleBase" id="RU000679"/>
    </source>
</evidence>
<name>T1FR70_HELRO</name>
<evidence type="ECO:0000256" key="13">
    <source>
        <dbReference type="SAM" id="Phobius"/>
    </source>
</evidence>
<dbReference type="GO" id="GO:0015280">
    <property type="term" value="F:ligand-gated sodium channel activity"/>
    <property type="evidence" value="ECO:0000318"/>
    <property type="project" value="GO_Central"/>
</dbReference>
<keyword evidence="16" id="KW-1185">Reference proteome</keyword>
<comment type="similarity">
    <text evidence="11">Belongs to the amiloride-sensitive sodium channel (TC 1.A.6) family.</text>
</comment>